<dbReference type="AlphaFoldDB" id="A0A4R6R793"/>
<dbReference type="Gene3D" id="3.10.620.30">
    <property type="match status" value="1"/>
</dbReference>
<evidence type="ECO:0000313" key="2">
    <source>
        <dbReference type="EMBL" id="TDP81840.1"/>
    </source>
</evidence>
<reference evidence="2 3" key="1">
    <citation type="submission" date="2019-03" db="EMBL/GenBank/DDBJ databases">
        <title>Genomic Encyclopedia of Type Strains, Phase IV (KMG-IV): sequencing the most valuable type-strain genomes for metagenomic binning, comparative biology and taxonomic classification.</title>
        <authorList>
            <person name="Goeker M."/>
        </authorList>
    </citation>
    <scope>NUCLEOTIDE SEQUENCE [LARGE SCALE GENOMIC DNA]</scope>
    <source>
        <strain evidence="2 3">DSM 102969</strain>
    </source>
</reference>
<dbReference type="OrthoDB" id="9804023at2"/>
<dbReference type="SUPFAM" id="SSF54001">
    <property type="entry name" value="Cysteine proteinases"/>
    <property type="match status" value="1"/>
</dbReference>
<organism evidence="2 3">
    <name type="scientific">Oharaeibacter diazotrophicus</name>
    <dbReference type="NCBI Taxonomy" id="1920512"/>
    <lineage>
        <taxon>Bacteria</taxon>
        <taxon>Pseudomonadati</taxon>
        <taxon>Pseudomonadota</taxon>
        <taxon>Alphaproteobacteria</taxon>
        <taxon>Hyphomicrobiales</taxon>
        <taxon>Pleomorphomonadaceae</taxon>
        <taxon>Oharaeibacter</taxon>
    </lineage>
</organism>
<dbReference type="Pfam" id="PF01841">
    <property type="entry name" value="Transglut_core"/>
    <property type="match status" value="1"/>
</dbReference>
<dbReference type="InterPro" id="IPR038765">
    <property type="entry name" value="Papain-like_cys_pep_sf"/>
</dbReference>
<dbReference type="Pfam" id="PF08379">
    <property type="entry name" value="Bact_transglu_N"/>
    <property type="match status" value="1"/>
</dbReference>
<evidence type="ECO:0000259" key="1">
    <source>
        <dbReference type="SMART" id="SM00460"/>
    </source>
</evidence>
<dbReference type="InterPro" id="IPR013589">
    <property type="entry name" value="Bac_transglu_N"/>
</dbReference>
<accession>A0A4R6R793</accession>
<dbReference type="Proteomes" id="UP000294547">
    <property type="component" value="Unassembled WGS sequence"/>
</dbReference>
<evidence type="ECO:0000313" key="3">
    <source>
        <dbReference type="Proteomes" id="UP000294547"/>
    </source>
</evidence>
<sequence>MAILTKLVHVTRYRYDRPVQLSPQVIRLRPAPHSRTKVPAYALKVEPANHFVNWQQDPHGNWLARYVFPEPTTEFAVSVDLLAEHAVYNPFDFFVEDYAREFPFAYTPELGIELEPYLQREHEGALFEAYLKGIDRALTGTVDFVVGLNRQLQQDIAYEIRMEPGVQTPDETLSRRAGSCRDSGWLLVQLLRHLGLAARFVSGYLIQLRPDVKSLDGPSGTDVDFTDLHAWCEVYLPGAGWIGLDPTSGLLCGEGHVPLAATPHYRSAAPITGSFAGHPETKTEFEFEMRVERIDERPRVTLPFSDEAWDRLVALGDKVDAELAAGDVRLTMGGEPTFVSIDDYQAAEWNTAAVGPTKRGLADDLIRRLAARFAPGGFLHYGQGKWYPGESLPRWTFSLYWRKDGKPIWRNLDSVAREGVRTPADHVTAGALVAGVARRLTIPAEFAVPAYEDPGHWILKEQGLPENVTTDDSKLESAEERSRIARVFDRGLGAPTGWVLPVQRWNSRAGTGWVSEKWSFRRGRLYLIPGDSPVGYRLPLAALPWIAPSAYPFVMERDTFLQHAPLPDPDEFHTVHARSVEVTPDDPRVQQWVTGGGAVRTALSVEPRDGRLCVFMPPVEAIEDYLELLAAVENTAEELSLPVHIEGYAPPFDPRIGVIRVAPDPGVIEVNVHPAANWREAVEITTAVYHEARLSRLGTDKFMIDGRHTGTGGGNHVVMGGMTPSDSPFLRRPDLLKSLVLYWQRHPSLSYLFSGLFIGPTSQAPRVDEARHDGLYELEIALAQVPAPGEGLPPLPWLTDRLFRNLLVDVSGNTHRSEICIDKLFSPDGPTGRLGLVEFRSFEMPPDARMSLAQQLLLRALIAWFWKEPQSGGFTRWGTDLHDRFMLEHFVWADFLDVLADLRRAGFDVDPIWFEAQREFRFPYYGTVEHAGVRLELRQALEPWHVTGEEGSVGGTVRYVDSSVERLQVKVEGFDPARHVVACNGRRVPMLSTGVRGRFVGGVRFKAWHPASGIHPVLPTHAPLTFDLVDGWSKRALGGCVYHVAHPGGRNYDTYPVNAYEAEARRLARFQDHGHTVGPAYPPPEERPGEFPATLDLRRPAWI</sequence>
<dbReference type="Pfam" id="PF09899">
    <property type="entry name" value="DUF2126"/>
    <property type="match status" value="1"/>
</dbReference>
<dbReference type="PANTHER" id="PTHR33490:SF1">
    <property type="entry name" value="SLL1233 PROTEIN"/>
    <property type="match status" value="1"/>
</dbReference>
<gene>
    <name evidence="2" type="ORF">EDD54_4100</name>
</gene>
<dbReference type="EMBL" id="SNXY01000011">
    <property type="protein sequence ID" value="TDP81840.1"/>
    <property type="molecule type" value="Genomic_DNA"/>
</dbReference>
<dbReference type="PANTHER" id="PTHR33490">
    <property type="entry name" value="BLR5614 PROTEIN-RELATED"/>
    <property type="match status" value="1"/>
</dbReference>
<name>A0A4R6R793_9HYPH</name>
<dbReference type="SMART" id="SM00460">
    <property type="entry name" value="TGc"/>
    <property type="match status" value="1"/>
</dbReference>
<protein>
    <submittedName>
        <fullName evidence="2">Uncharacterized protein (DUF2126 family)</fullName>
    </submittedName>
</protein>
<proteinExistence type="predicted"/>
<keyword evidence="3" id="KW-1185">Reference proteome</keyword>
<feature type="domain" description="Transglutaminase-like" evidence="1">
    <location>
        <begin position="172"/>
        <end position="248"/>
    </location>
</feature>
<dbReference type="RefSeq" id="WP_126540432.1">
    <property type="nucleotide sequence ID" value="NZ_BSPM01000002.1"/>
</dbReference>
<dbReference type="InterPro" id="IPR002931">
    <property type="entry name" value="Transglutaminase-like"/>
</dbReference>
<dbReference type="InterPro" id="IPR018667">
    <property type="entry name" value="DUF2126"/>
</dbReference>
<comment type="caution">
    <text evidence="2">The sequence shown here is derived from an EMBL/GenBank/DDBJ whole genome shotgun (WGS) entry which is preliminary data.</text>
</comment>